<dbReference type="InterPro" id="IPR043132">
    <property type="entry name" value="BCAT-like_C"/>
</dbReference>
<dbReference type="InterPro" id="IPR036038">
    <property type="entry name" value="Aminotransferase-like"/>
</dbReference>
<keyword evidence="5" id="KW-0289">Folate biosynthesis</keyword>
<evidence type="ECO:0000256" key="3">
    <source>
        <dbReference type="ARBA" id="ARBA00011738"/>
    </source>
</evidence>
<dbReference type="GO" id="GO:0008696">
    <property type="term" value="F:4-amino-4-deoxychorismate lyase activity"/>
    <property type="evidence" value="ECO:0007669"/>
    <property type="project" value="UniProtKB-EC"/>
</dbReference>
<dbReference type="InterPro" id="IPR043131">
    <property type="entry name" value="BCAT-like_N"/>
</dbReference>
<dbReference type="SUPFAM" id="SSF56752">
    <property type="entry name" value="D-aminoacid aminotransferase-like PLP-dependent enzymes"/>
    <property type="match status" value="1"/>
</dbReference>
<evidence type="ECO:0000256" key="1">
    <source>
        <dbReference type="ARBA" id="ARBA00001933"/>
    </source>
</evidence>
<dbReference type="PANTHER" id="PTHR42743">
    <property type="entry name" value="AMINO-ACID AMINOTRANSFERASE"/>
    <property type="match status" value="1"/>
</dbReference>
<comment type="pathway">
    <text evidence="7">Cofactor biosynthesis; tetrahydrofolate biosynthesis; 4-aminobenzoate from chorismate: step 2/2.</text>
</comment>
<dbReference type="Proteomes" id="UP001056681">
    <property type="component" value="Chromosome"/>
</dbReference>
<keyword evidence="4" id="KW-0663">Pyridoxal phosphate</keyword>
<evidence type="ECO:0000256" key="6">
    <source>
        <dbReference type="ARBA" id="ARBA00023239"/>
    </source>
</evidence>
<dbReference type="NCBIfam" id="TIGR03461">
    <property type="entry name" value="pabC_Proteo"/>
    <property type="match status" value="1"/>
</dbReference>
<evidence type="ECO:0000256" key="4">
    <source>
        <dbReference type="ARBA" id="ARBA00022898"/>
    </source>
</evidence>
<evidence type="ECO:0000256" key="9">
    <source>
        <dbReference type="ARBA" id="ARBA00049529"/>
    </source>
</evidence>
<comment type="cofactor">
    <cofactor evidence="1">
        <name>pyridoxal 5'-phosphate</name>
        <dbReference type="ChEBI" id="CHEBI:597326"/>
    </cofactor>
</comment>
<evidence type="ECO:0000256" key="5">
    <source>
        <dbReference type="ARBA" id="ARBA00022909"/>
    </source>
</evidence>
<protein>
    <recommendedName>
        <fullName evidence="8 10">Aminodeoxychorismate lyase</fullName>
        <ecNumber evidence="8 10">4.1.3.38</ecNumber>
    </recommendedName>
</protein>
<dbReference type="Pfam" id="PF01063">
    <property type="entry name" value="Aminotran_4"/>
    <property type="match status" value="1"/>
</dbReference>
<proteinExistence type="inferred from homology"/>
<evidence type="ECO:0000256" key="8">
    <source>
        <dbReference type="ARBA" id="ARBA00035676"/>
    </source>
</evidence>
<dbReference type="Gene3D" id="3.30.470.10">
    <property type="match status" value="1"/>
</dbReference>
<evidence type="ECO:0000256" key="10">
    <source>
        <dbReference type="NCBIfam" id="TIGR03461"/>
    </source>
</evidence>
<dbReference type="EMBL" id="CP063231">
    <property type="protein sequence ID" value="URL57216.1"/>
    <property type="molecule type" value="Genomic_DNA"/>
</dbReference>
<reference evidence="11" key="1">
    <citation type="submission" date="2020-10" db="EMBL/GenBank/DDBJ databases">
        <title>Whole-genome sequence of Luteibacter sp. EIF3.</title>
        <authorList>
            <person name="Friedrich I."/>
            <person name="Hertel R."/>
            <person name="Daniel R."/>
        </authorList>
    </citation>
    <scope>NUCLEOTIDE SEQUENCE</scope>
    <source>
        <strain evidence="11">EIF3</strain>
    </source>
</reference>
<name>A0ABY4SY73_9GAMM</name>
<evidence type="ECO:0000313" key="12">
    <source>
        <dbReference type="Proteomes" id="UP001056681"/>
    </source>
</evidence>
<dbReference type="InterPro" id="IPR017824">
    <property type="entry name" value="Aminodeoxychorismate_lyase_IV"/>
</dbReference>
<dbReference type="EC" id="4.1.3.38" evidence="8 10"/>
<evidence type="ECO:0000256" key="7">
    <source>
        <dbReference type="ARBA" id="ARBA00035633"/>
    </source>
</evidence>
<gene>
    <name evidence="11" type="primary">pabC</name>
    <name evidence="11" type="ORF">IM816_11190</name>
</gene>
<dbReference type="Gene3D" id="3.20.10.10">
    <property type="entry name" value="D-amino Acid Aminotransferase, subunit A, domain 2"/>
    <property type="match status" value="1"/>
</dbReference>
<dbReference type="InterPro" id="IPR001544">
    <property type="entry name" value="Aminotrans_IV"/>
</dbReference>
<evidence type="ECO:0000313" key="11">
    <source>
        <dbReference type="EMBL" id="URL57216.1"/>
    </source>
</evidence>
<dbReference type="InterPro" id="IPR050571">
    <property type="entry name" value="Class-IV_PLP-Dep_Aminotrnsfr"/>
</dbReference>
<comment type="similarity">
    <text evidence="2">Belongs to the class-IV pyridoxal-phosphate-dependent aminotransferase family.</text>
</comment>
<comment type="catalytic activity">
    <reaction evidence="9">
        <text>4-amino-4-deoxychorismate = 4-aminobenzoate + pyruvate + H(+)</text>
        <dbReference type="Rhea" id="RHEA:16201"/>
        <dbReference type="ChEBI" id="CHEBI:15361"/>
        <dbReference type="ChEBI" id="CHEBI:15378"/>
        <dbReference type="ChEBI" id="CHEBI:17836"/>
        <dbReference type="ChEBI" id="CHEBI:58406"/>
        <dbReference type="EC" id="4.1.3.38"/>
    </reaction>
</comment>
<evidence type="ECO:0000256" key="2">
    <source>
        <dbReference type="ARBA" id="ARBA00009320"/>
    </source>
</evidence>
<dbReference type="RefSeq" id="WP_250338136.1">
    <property type="nucleotide sequence ID" value="NZ_CP063231.1"/>
</dbReference>
<organism evidence="11 12">
    <name type="scientific">Luteibacter flocculans</name>
    <dbReference type="NCBI Taxonomy" id="2780091"/>
    <lineage>
        <taxon>Bacteria</taxon>
        <taxon>Pseudomonadati</taxon>
        <taxon>Pseudomonadota</taxon>
        <taxon>Gammaproteobacteria</taxon>
        <taxon>Lysobacterales</taxon>
        <taxon>Rhodanobacteraceae</taxon>
        <taxon>Luteibacter</taxon>
    </lineage>
</organism>
<accession>A0ABY4SY73</accession>
<dbReference type="PANTHER" id="PTHR42743:SF2">
    <property type="entry name" value="AMINODEOXYCHORISMATE LYASE"/>
    <property type="match status" value="1"/>
</dbReference>
<sequence>MSLTRTSVDFVDADRVSVADRGFTYGDGLFETLRMVGGCAPLWSRHAQRLAEGCARLRISPPDMAAIHAEVLRLANGLDDAVARVTVTRGVGARGYAFSDDARPTVVVTVSSLVLDASAYAEGIVVRQCAMRLAVQPALAGMKHLNRLEQVLARAEWNTPDIAEGLMLDTEGHVVCATAANLFAVVAGRLVTPSVDRCGVAGVARAEVGAVREVAQVRLSLAALIEADEVFLTSAVRGILPVRVFATRSWQPGPVARALQAHWREIGLPLPTGSKDSDR</sequence>
<dbReference type="CDD" id="cd01559">
    <property type="entry name" value="ADCL_like"/>
    <property type="match status" value="1"/>
</dbReference>
<keyword evidence="6 11" id="KW-0456">Lyase</keyword>
<keyword evidence="12" id="KW-1185">Reference proteome</keyword>
<comment type="subunit">
    <text evidence="3">Homodimer.</text>
</comment>